<feature type="binding site" evidence="9">
    <location>
        <position position="178"/>
    </location>
    <ligand>
        <name>Zn(2+)</name>
        <dbReference type="ChEBI" id="CHEBI:29105"/>
        <label>2</label>
    </ligand>
</feature>
<feature type="binding site" evidence="9">
    <location>
        <position position="144"/>
    </location>
    <ligand>
        <name>Zn(2+)</name>
        <dbReference type="ChEBI" id="CHEBI:29105"/>
        <label>2</label>
    </ligand>
</feature>
<dbReference type="InterPro" id="IPR036237">
    <property type="entry name" value="Xyl_isomerase-like_sf"/>
</dbReference>
<organism evidence="11 12">
    <name type="scientific">Wolbachia pipientis</name>
    <dbReference type="NCBI Taxonomy" id="955"/>
    <lineage>
        <taxon>Bacteria</taxon>
        <taxon>Pseudomonadati</taxon>
        <taxon>Pseudomonadota</taxon>
        <taxon>Alphaproteobacteria</taxon>
        <taxon>Rickettsiales</taxon>
        <taxon>Anaplasmataceae</taxon>
        <taxon>Wolbachieae</taxon>
        <taxon>Wolbachia</taxon>
    </lineage>
</organism>
<dbReference type="SUPFAM" id="SSF51658">
    <property type="entry name" value="Xylose isomerase-like"/>
    <property type="match status" value="1"/>
</dbReference>
<keyword evidence="4 9" id="KW-0255">Endonuclease</keyword>
<feature type="binding site" evidence="9">
    <location>
        <position position="66"/>
    </location>
    <ligand>
        <name>Zn(2+)</name>
        <dbReference type="ChEBI" id="CHEBI:29105"/>
        <label>1</label>
    </ligand>
</feature>
<evidence type="ECO:0000256" key="2">
    <source>
        <dbReference type="ARBA" id="ARBA00022722"/>
    </source>
</evidence>
<dbReference type="Proteomes" id="UP000175679">
    <property type="component" value="Unassembled WGS sequence"/>
</dbReference>
<dbReference type="InterPro" id="IPR018246">
    <property type="entry name" value="AP_endonuc_F2_Zn_BS"/>
</dbReference>
<comment type="similarity">
    <text evidence="1 9">Belongs to the AP endonuclease 2 family.</text>
</comment>
<dbReference type="SMART" id="SM00518">
    <property type="entry name" value="AP2Ec"/>
    <property type="match status" value="1"/>
</dbReference>
<feature type="binding site" evidence="9">
    <location>
        <position position="106"/>
    </location>
    <ligand>
        <name>Zn(2+)</name>
        <dbReference type="ChEBI" id="CHEBI:29105"/>
        <label>1</label>
    </ligand>
</feature>
<feature type="binding site" evidence="9">
    <location>
        <position position="215"/>
    </location>
    <ligand>
        <name>Zn(2+)</name>
        <dbReference type="ChEBI" id="CHEBI:29105"/>
        <label>2</label>
    </ligand>
</feature>
<dbReference type="GO" id="GO:0008833">
    <property type="term" value="F:deoxyribonuclease IV (phage-T4-induced) activity"/>
    <property type="evidence" value="ECO:0007669"/>
    <property type="project" value="UniProtKB-UniRule"/>
</dbReference>
<dbReference type="FunFam" id="3.20.20.150:FF:000001">
    <property type="entry name" value="Probable endonuclease 4"/>
    <property type="match status" value="1"/>
</dbReference>
<keyword evidence="3 9" id="KW-0479">Metal-binding</keyword>
<keyword evidence="6 9" id="KW-0378">Hydrolase</keyword>
<evidence type="ECO:0000313" key="12">
    <source>
        <dbReference type="Proteomes" id="UP000175679"/>
    </source>
</evidence>
<gene>
    <name evidence="9" type="primary">nfo</name>
    <name evidence="11" type="ORF">BIY23_01335</name>
</gene>
<accession>A0A1E7QKV6</accession>
<dbReference type="PROSITE" id="PS00729">
    <property type="entry name" value="AP_NUCLEASE_F2_1"/>
    <property type="match status" value="1"/>
</dbReference>
<dbReference type="Gene3D" id="3.20.20.150">
    <property type="entry name" value="Divalent-metal-dependent TIM barrel enzymes"/>
    <property type="match status" value="1"/>
</dbReference>
<dbReference type="GO" id="GO:0008270">
    <property type="term" value="F:zinc ion binding"/>
    <property type="evidence" value="ECO:0007669"/>
    <property type="project" value="UniProtKB-UniRule"/>
</dbReference>
<dbReference type="EMBL" id="MJMG01000001">
    <property type="protein sequence ID" value="OEY87111.1"/>
    <property type="molecule type" value="Genomic_DNA"/>
</dbReference>
<keyword evidence="8 9" id="KW-0234">DNA repair</keyword>
<reference evidence="11 12" key="1">
    <citation type="submission" date="2016-09" db="EMBL/GenBank/DDBJ databases">
        <title>Genomic evidence for plant-parasitic nematodes as the earliest Wolbachia hosts.</title>
        <authorList>
            <person name="Brown A.M."/>
            <person name="Wasala S.K."/>
            <person name="Howe D.K."/>
            <person name="Peetz A.B."/>
            <person name="Zasada I.A."/>
            <person name="Denver D.R."/>
        </authorList>
    </citation>
    <scope>NUCLEOTIDE SEQUENCE [LARGE SCALE GENOMIC DNA]</scope>
    <source>
        <strain evidence="12">wPpe</strain>
    </source>
</reference>
<evidence type="ECO:0000256" key="3">
    <source>
        <dbReference type="ARBA" id="ARBA00022723"/>
    </source>
</evidence>
<feature type="binding site" evidence="9">
    <location>
        <position position="260"/>
    </location>
    <ligand>
        <name>Zn(2+)</name>
        <dbReference type="ChEBI" id="CHEBI:29105"/>
        <label>2</label>
    </ligand>
</feature>
<dbReference type="GO" id="GO:0003906">
    <property type="term" value="F:DNA-(apurinic or apyrimidinic site) endonuclease activity"/>
    <property type="evidence" value="ECO:0007669"/>
    <property type="project" value="TreeGrafter"/>
</dbReference>
<feature type="binding site" evidence="9">
    <location>
        <position position="144"/>
    </location>
    <ligand>
        <name>Zn(2+)</name>
        <dbReference type="ChEBI" id="CHEBI:29105"/>
        <label>1</label>
    </ligand>
</feature>
<dbReference type="InterPro" id="IPR001719">
    <property type="entry name" value="AP_endonuc_2"/>
</dbReference>
<evidence type="ECO:0000256" key="9">
    <source>
        <dbReference type="HAMAP-Rule" id="MF_00152"/>
    </source>
</evidence>
<evidence type="ECO:0000256" key="8">
    <source>
        <dbReference type="ARBA" id="ARBA00023204"/>
    </source>
</evidence>
<dbReference type="PROSITE" id="PS00730">
    <property type="entry name" value="AP_NUCLEASE_F2_2"/>
    <property type="match status" value="1"/>
</dbReference>
<keyword evidence="12" id="KW-1185">Reference proteome</keyword>
<dbReference type="NCBIfam" id="TIGR00587">
    <property type="entry name" value="nfo"/>
    <property type="match status" value="1"/>
</dbReference>
<protein>
    <recommendedName>
        <fullName evidence="9">Probable endonuclease 4</fullName>
        <ecNumber evidence="9">3.1.21.2</ecNumber>
    </recommendedName>
    <alternativeName>
        <fullName evidence="9">Endodeoxyribonuclease IV</fullName>
    </alternativeName>
    <alternativeName>
        <fullName evidence="9">Endonuclease IV</fullName>
    </alternativeName>
</protein>
<dbReference type="CDD" id="cd00019">
    <property type="entry name" value="AP2Ec"/>
    <property type="match status" value="1"/>
</dbReference>
<evidence type="ECO:0000256" key="7">
    <source>
        <dbReference type="ARBA" id="ARBA00022833"/>
    </source>
</evidence>
<evidence type="ECO:0000256" key="5">
    <source>
        <dbReference type="ARBA" id="ARBA00022763"/>
    </source>
</evidence>
<keyword evidence="5 9" id="KW-0227">DNA damage</keyword>
<evidence type="ECO:0000313" key="11">
    <source>
        <dbReference type="EMBL" id="OEY87111.1"/>
    </source>
</evidence>
<keyword evidence="2 9" id="KW-0540">Nuclease</keyword>
<feature type="domain" description="Xylose isomerase-like TIM barrel" evidence="10">
    <location>
        <begin position="22"/>
        <end position="277"/>
    </location>
</feature>
<dbReference type="RefSeq" id="WP_070064762.1">
    <property type="nucleotide sequence ID" value="NZ_MJMG01000001.1"/>
</dbReference>
<comment type="catalytic activity">
    <reaction evidence="9">
        <text>Endonucleolytic cleavage to 5'-phosphooligonucleotide end-products.</text>
        <dbReference type="EC" id="3.1.21.2"/>
    </reaction>
</comment>
<dbReference type="InterPro" id="IPR013022">
    <property type="entry name" value="Xyl_isomerase-like_TIM-brl"/>
</dbReference>
<feature type="binding site" evidence="9">
    <location>
        <position position="181"/>
    </location>
    <ligand>
        <name>Zn(2+)</name>
        <dbReference type="ChEBI" id="CHEBI:29105"/>
        <label>3</label>
    </ligand>
</feature>
<dbReference type="GO" id="GO:0006284">
    <property type="term" value="P:base-excision repair"/>
    <property type="evidence" value="ECO:0007669"/>
    <property type="project" value="TreeGrafter"/>
</dbReference>
<comment type="caution">
    <text evidence="11">The sequence shown here is derived from an EMBL/GenBank/DDBJ whole genome shotgun (WGS) entry which is preliminary data.</text>
</comment>
<dbReference type="EC" id="3.1.21.2" evidence="9"/>
<dbReference type="NCBIfam" id="NF002197">
    <property type="entry name" value="PRK01060.1-2"/>
    <property type="match status" value="1"/>
</dbReference>
<dbReference type="GO" id="GO:0003677">
    <property type="term" value="F:DNA binding"/>
    <property type="evidence" value="ECO:0007669"/>
    <property type="project" value="InterPro"/>
</dbReference>
<dbReference type="PROSITE" id="PS51432">
    <property type="entry name" value="AP_NUCLEASE_F2_4"/>
    <property type="match status" value="1"/>
</dbReference>
<dbReference type="PANTHER" id="PTHR21445:SF0">
    <property type="entry name" value="APURINIC-APYRIMIDINIC ENDONUCLEASE"/>
    <property type="match status" value="1"/>
</dbReference>
<dbReference type="AlphaFoldDB" id="A0A1E7QKV6"/>
<dbReference type="PANTHER" id="PTHR21445">
    <property type="entry name" value="ENDONUCLEASE IV ENDODEOXYRIBONUCLEASE IV"/>
    <property type="match status" value="1"/>
</dbReference>
<dbReference type="PROSITE" id="PS00731">
    <property type="entry name" value="AP_NUCLEASE_F2_3"/>
    <property type="match status" value="1"/>
</dbReference>
<comment type="function">
    <text evidence="9">Endonuclease IV plays a role in DNA repair. It cleaves phosphodiester bonds at apurinic or apyrimidinic (AP) sites, generating a 3'-hydroxyl group and a 5'-terminal sugar phosphate.</text>
</comment>
<feature type="binding site" evidence="9">
    <location>
        <position position="230"/>
    </location>
    <ligand>
        <name>Zn(2+)</name>
        <dbReference type="ChEBI" id="CHEBI:29105"/>
        <label>3</label>
    </ligand>
</feature>
<dbReference type="Pfam" id="PF01261">
    <property type="entry name" value="AP_endonuc_2"/>
    <property type="match status" value="1"/>
</dbReference>
<evidence type="ECO:0000256" key="4">
    <source>
        <dbReference type="ARBA" id="ARBA00022759"/>
    </source>
</evidence>
<dbReference type="HAMAP" id="MF_00152">
    <property type="entry name" value="Nfo"/>
    <property type="match status" value="1"/>
</dbReference>
<feature type="binding site" evidence="9">
    <location>
        <position position="228"/>
    </location>
    <ligand>
        <name>Zn(2+)</name>
        <dbReference type="ChEBI" id="CHEBI:29105"/>
        <label>3</label>
    </ligand>
</feature>
<evidence type="ECO:0000259" key="10">
    <source>
        <dbReference type="Pfam" id="PF01261"/>
    </source>
</evidence>
<evidence type="ECO:0000256" key="6">
    <source>
        <dbReference type="ARBA" id="ARBA00022801"/>
    </source>
</evidence>
<dbReference type="OrthoDB" id="9805666at2"/>
<comment type="cofactor">
    <cofactor evidence="9">
        <name>Zn(2+)</name>
        <dbReference type="ChEBI" id="CHEBI:29105"/>
    </cofactor>
    <text evidence="9">Binds 3 Zn(2+) ions.</text>
</comment>
<keyword evidence="7 9" id="KW-0862">Zinc</keyword>
<evidence type="ECO:0000256" key="1">
    <source>
        <dbReference type="ARBA" id="ARBA00005340"/>
    </source>
</evidence>
<dbReference type="GO" id="GO:0008081">
    <property type="term" value="F:phosphoric diester hydrolase activity"/>
    <property type="evidence" value="ECO:0007669"/>
    <property type="project" value="TreeGrafter"/>
</dbReference>
<sequence>MYIGAHTSTQGGLHKALLHGQSIGATTIQLFTSNQRQWQGRKLSSADLDEWYSALDTTGIKYVMSHGNYLINLGSNNNALLAKSRTAFVEEIERCLALQIDYLNFHPGAATGDSEVACIDRIIQSLRGFKPFFNKETKLRLLLETTAGQGSTIGWSFQQLGDIIENVKQEVPIGVCMDTCHIFAAGYDICTLTGWRDTLNEFESIIGLKHLYAIHVNDSIFGLNSRKDRHANLGSGEIGLNCFKILMQHPKLRNIPKYLETPNGDTMWVKEISLLKDFYREVN</sequence>
<name>A0A1E7QKV6_WOLPI</name>
<proteinExistence type="inferred from homology"/>